<evidence type="ECO:0000256" key="1">
    <source>
        <dbReference type="SAM" id="MobiDB-lite"/>
    </source>
</evidence>
<dbReference type="OrthoDB" id="9760689at2"/>
<comment type="caution">
    <text evidence="4">The sequence shown here is derived from an EMBL/GenBank/DDBJ whole genome shotgun (WGS) entry which is preliminary data.</text>
</comment>
<sequence length="375" mass="40542">MIEPRRLLIVGAKFGEIYLNAFMQGQAAGAHGAWELAGLLANGSPRSRALAHAFGIPLFTALDELPSGIDAACVVVRSTSVGGAGTWLAEGLLERGIHVVQEHPVHPDEIARLQSTAGGRGLVYWVNSFYPWCPAGRVWVDRARRVRDLCQGALPTFAEIATSRQLLYSSLDLLLQATGCDPDRVAPRRLAAGMRAFDAIELPLEGSTALLRLQTYMDPSDPDLSSLVMHRMSLGWDAGYLSLEASHGPVTWTPALHLEGHRSDTRSLYGRAALPEEGRALALPTSVVLRGAAPDWATAFEVESPAGIGLILDRLAAHLDGESPGRGLELDYQLALSRLWQRTQRCAGPPQERRLPAPAAVDPRDLLADDPRPFP</sequence>
<dbReference type="GO" id="GO:0000166">
    <property type="term" value="F:nucleotide binding"/>
    <property type="evidence" value="ECO:0007669"/>
    <property type="project" value="InterPro"/>
</dbReference>
<protein>
    <submittedName>
        <fullName evidence="4">Oxidoreductase</fullName>
    </submittedName>
</protein>
<dbReference type="PATRIC" id="fig|1187852.3.peg.893"/>
<dbReference type="InterPro" id="IPR000683">
    <property type="entry name" value="Gfo/Idh/MocA-like_OxRdtase_N"/>
</dbReference>
<dbReference type="InterPro" id="IPR036291">
    <property type="entry name" value="NAD(P)-bd_dom_sf"/>
</dbReference>
<evidence type="ECO:0000259" key="3">
    <source>
        <dbReference type="Pfam" id="PF21390"/>
    </source>
</evidence>
<evidence type="ECO:0000259" key="2">
    <source>
        <dbReference type="Pfam" id="PF01408"/>
    </source>
</evidence>
<feature type="domain" description="Gfo/Idh/MocA-like oxidoreductase N-terminal" evidence="2">
    <location>
        <begin position="6"/>
        <end position="127"/>
    </location>
</feature>
<feature type="region of interest" description="Disordered" evidence="1">
    <location>
        <begin position="346"/>
        <end position="375"/>
    </location>
</feature>
<dbReference type="Proteomes" id="UP000036449">
    <property type="component" value="Unassembled WGS sequence"/>
</dbReference>
<feature type="compositionally biased region" description="Basic and acidic residues" evidence="1">
    <location>
        <begin position="362"/>
        <end position="375"/>
    </location>
</feature>
<feature type="domain" description="Thiazolinyl imine reductase-like C-terminal" evidence="3">
    <location>
        <begin position="155"/>
        <end position="253"/>
    </location>
</feature>
<dbReference type="SUPFAM" id="SSF51735">
    <property type="entry name" value="NAD(P)-binding Rossmann-fold domains"/>
    <property type="match status" value="1"/>
</dbReference>
<dbReference type="Gene3D" id="3.40.50.720">
    <property type="entry name" value="NAD(P)-binding Rossmann-like Domain"/>
    <property type="match status" value="2"/>
</dbReference>
<organism evidence="4 5">
    <name type="scientific">Methylobacterium tarhaniae</name>
    <dbReference type="NCBI Taxonomy" id="1187852"/>
    <lineage>
        <taxon>Bacteria</taxon>
        <taxon>Pseudomonadati</taxon>
        <taxon>Pseudomonadota</taxon>
        <taxon>Alphaproteobacteria</taxon>
        <taxon>Hyphomicrobiales</taxon>
        <taxon>Methylobacteriaceae</taxon>
        <taxon>Methylobacterium</taxon>
    </lineage>
</organism>
<gene>
    <name evidence="4" type="ORF">VQ03_18025</name>
</gene>
<evidence type="ECO:0000313" key="4">
    <source>
        <dbReference type="EMBL" id="KMO38078.1"/>
    </source>
</evidence>
<dbReference type="Pfam" id="PF21390">
    <property type="entry name" value="Irp3-like_C"/>
    <property type="match status" value="1"/>
</dbReference>
<dbReference type="InterPro" id="IPR048655">
    <property type="entry name" value="Irp3-like_C"/>
</dbReference>
<keyword evidence="5" id="KW-1185">Reference proteome</keyword>
<dbReference type="AlphaFoldDB" id="A0A0J6SXN0"/>
<proteinExistence type="predicted"/>
<dbReference type="NCBIfam" id="TIGR01761">
    <property type="entry name" value="thiaz-red"/>
    <property type="match status" value="1"/>
</dbReference>
<dbReference type="Pfam" id="PF01408">
    <property type="entry name" value="GFO_IDH_MocA"/>
    <property type="match status" value="1"/>
</dbReference>
<dbReference type="RefSeq" id="WP_048452268.1">
    <property type="nucleotide sequence ID" value="NZ_LABZ01000126.1"/>
</dbReference>
<dbReference type="EMBL" id="LABZ01000126">
    <property type="protein sequence ID" value="KMO38078.1"/>
    <property type="molecule type" value="Genomic_DNA"/>
</dbReference>
<dbReference type="InterPro" id="IPR010091">
    <property type="entry name" value="Thiazolinyl_imide_reductase"/>
</dbReference>
<dbReference type="PIRSF" id="PIRSF017494">
    <property type="entry name" value="Thiaz_red"/>
    <property type="match status" value="1"/>
</dbReference>
<accession>A0A0J6SXN0</accession>
<name>A0A0J6SXN0_9HYPH</name>
<evidence type="ECO:0000313" key="5">
    <source>
        <dbReference type="Proteomes" id="UP000036449"/>
    </source>
</evidence>
<reference evidence="4 5" key="1">
    <citation type="submission" date="2015-03" db="EMBL/GenBank/DDBJ databases">
        <title>Genome sequencing of Methylobacterium tarhaniae DSM 25844.</title>
        <authorList>
            <person name="Chaudhry V."/>
            <person name="Patil P.B."/>
        </authorList>
    </citation>
    <scope>NUCLEOTIDE SEQUENCE [LARGE SCALE GENOMIC DNA]</scope>
    <source>
        <strain evidence="4 5">DSM 25844</strain>
    </source>
</reference>